<dbReference type="RefSeq" id="XP_035827879.1">
    <property type="nucleotide sequence ID" value="XM_035971986.1"/>
</dbReference>
<feature type="chain" id="PRO_5045978986" evidence="1">
    <location>
        <begin position="18"/>
        <end position="308"/>
    </location>
</feature>
<dbReference type="Proteomes" id="UP000694888">
    <property type="component" value="Unplaced"/>
</dbReference>
<evidence type="ECO:0000313" key="3">
    <source>
        <dbReference type="RefSeq" id="XP_035827879.1"/>
    </source>
</evidence>
<keyword evidence="1" id="KW-0732">Signal</keyword>
<accession>A0ABM1VZN6</accession>
<proteinExistence type="predicted"/>
<reference evidence="3" key="1">
    <citation type="submission" date="2025-08" db="UniProtKB">
        <authorList>
            <consortium name="RefSeq"/>
        </authorList>
    </citation>
    <scope>IDENTIFICATION</scope>
</reference>
<keyword evidence="2" id="KW-1185">Reference proteome</keyword>
<name>A0ABM1VZN6_APLCA</name>
<sequence length="308" mass="34119">MLCLAVLSVALVSLVGAQSSDGGSGYYLHGYLPANVLVDPLLDRLNRYIGNLESREGAQLSRLGRLSAVSNQNRDFQNLFQNTLSRQIADRQKIHGQRIGSLQYKIAELKALRQQVQSLISDASALGNVLQEEIYPTRKQVMYDINDLQNADIERLNRIEQAQTRANAISDRIDVVWDKATENGQTLSQIKLSVRRAINSVNRQKSAEEELLMDPKLEQYITVNFDFQGAPQFAQSLLTGFELVRTYSGYSNGYPCIYVGVENVLKSTQAGVDSVDMSSGGWSANTLNGQANFIYFDTLQNNVGVGGK</sequence>
<protein>
    <submittedName>
        <fullName evidence="3">Uncharacterized protein LOC118478419</fullName>
    </submittedName>
</protein>
<evidence type="ECO:0000313" key="2">
    <source>
        <dbReference type="Proteomes" id="UP000694888"/>
    </source>
</evidence>
<dbReference type="GeneID" id="118478419"/>
<feature type="signal peptide" evidence="1">
    <location>
        <begin position="1"/>
        <end position="17"/>
    </location>
</feature>
<evidence type="ECO:0000256" key="1">
    <source>
        <dbReference type="SAM" id="SignalP"/>
    </source>
</evidence>
<organism evidence="2 3">
    <name type="scientific">Aplysia californica</name>
    <name type="common">California sea hare</name>
    <dbReference type="NCBI Taxonomy" id="6500"/>
    <lineage>
        <taxon>Eukaryota</taxon>
        <taxon>Metazoa</taxon>
        <taxon>Spiralia</taxon>
        <taxon>Lophotrochozoa</taxon>
        <taxon>Mollusca</taxon>
        <taxon>Gastropoda</taxon>
        <taxon>Heterobranchia</taxon>
        <taxon>Euthyneura</taxon>
        <taxon>Tectipleura</taxon>
        <taxon>Aplysiida</taxon>
        <taxon>Aplysioidea</taxon>
        <taxon>Aplysiidae</taxon>
        <taxon>Aplysia</taxon>
    </lineage>
</organism>
<gene>
    <name evidence="3" type="primary">LOC118478419</name>
</gene>